<dbReference type="Proteomes" id="UP000199207">
    <property type="component" value="Unassembled WGS sequence"/>
</dbReference>
<dbReference type="InterPro" id="IPR016039">
    <property type="entry name" value="Thiolase-like"/>
</dbReference>
<proteinExistence type="predicted"/>
<evidence type="ECO:0000256" key="1">
    <source>
        <dbReference type="ARBA" id="ARBA00022490"/>
    </source>
</evidence>
<dbReference type="SUPFAM" id="SSF53901">
    <property type="entry name" value="Thiolase-like"/>
    <property type="match status" value="2"/>
</dbReference>
<dbReference type="AlphaFoldDB" id="A0A1I1QZ05"/>
<feature type="domain" description="Beta-ketoacyl-[acyl-carrier-protein] synthase III C-terminal" evidence="4">
    <location>
        <begin position="257"/>
        <end position="316"/>
    </location>
</feature>
<dbReference type="PANTHER" id="PTHR34069:SF2">
    <property type="entry name" value="BETA-KETOACYL-[ACYL-CARRIER-PROTEIN] SYNTHASE III"/>
    <property type="match status" value="1"/>
</dbReference>
<dbReference type="Gene3D" id="3.40.47.10">
    <property type="match status" value="2"/>
</dbReference>
<sequence length="364" mass="38735">MRLTALSEVLPGEPVTNRDMAERFGLHEKWLEKMTGNRSRYFCDPAGPEGTPRTTGDLATEAGRRVLEAAGTDPSALDFLVLTTASPDELMPATVNVVADRLGLNDLPTFQLTSGCAGALTGLYTARSLLAGGLRRGLVIGADSVVKLWPGDGDTRRARPAELANFALFGDGAGAALVEADSSGPGFAVEHLLLRTTGKGRAPAQVVRWYGAEGAPLVPGPNGTEVREPMAHEDYKAIESRVPDLAVTVLNELTAVTGWKLPEVDYVLPPQLNGVMTEKIRERMGVTEQQAVSCVADTGNNGNALPFIQLCRALRRIEADGAGAPAGDGSRVLVTTIESSKWVLSGMALRHRPAAPDREHRDVR</sequence>
<dbReference type="Pfam" id="PF08545">
    <property type="entry name" value="ACP_syn_III"/>
    <property type="match status" value="1"/>
</dbReference>
<protein>
    <submittedName>
        <fullName evidence="6">3-oxoacyl-[acyl-carrier-protein] synthase-3</fullName>
    </submittedName>
</protein>
<gene>
    <name evidence="6" type="ORF">SAMN05421773_11293</name>
</gene>
<dbReference type="STRING" id="910347.SAMN05421773_11293"/>
<evidence type="ECO:0000313" key="7">
    <source>
        <dbReference type="Proteomes" id="UP000199207"/>
    </source>
</evidence>
<dbReference type="Pfam" id="PF08541">
    <property type="entry name" value="ACP_syn_III_C"/>
    <property type="match status" value="1"/>
</dbReference>
<dbReference type="GO" id="GO:0006633">
    <property type="term" value="P:fatty acid biosynthetic process"/>
    <property type="evidence" value="ECO:0007669"/>
    <property type="project" value="InterPro"/>
</dbReference>
<dbReference type="EMBL" id="FOLM01000012">
    <property type="protein sequence ID" value="SFD27319.1"/>
    <property type="molecule type" value="Genomic_DNA"/>
</dbReference>
<accession>A0A1I1QZ05</accession>
<feature type="domain" description="Beta-ketoacyl-[acyl-carrier-protein] synthase III N-terminal" evidence="5">
    <location>
        <begin position="110"/>
        <end position="191"/>
    </location>
</feature>
<name>A0A1I1QZ05_9ACTN</name>
<evidence type="ECO:0000256" key="2">
    <source>
        <dbReference type="ARBA" id="ARBA00022679"/>
    </source>
</evidence>
<keyword evidence="7" id="KW-1185">Reference proteome</keyword>
<evidence type="ECO:0000313" key="6">
    <source>
        <dbReference type="EMBL" id="SFD27319.1"/>
    </source>
</evidence>
<dbReference type="OrthoDB" id="2514738at2"/>
<dbReference type="GO" id="GO:0044550">
    <property type="term" value="P:secondary metabolite biosynthetic process"/>
    <property type="evidence" value="ECO:0007669"/>
    <property type="project" value="TreeGrafter"/>
</dbReference>
<keyword evidence="2" id="KW-0808">Transferase</keyword>
<keyword evidence="3" id="KW-0012">Acyltransferase</keyword>
<keyword evidence="1" id="KW-0963">Cytoplasm</keyword>
<evidence type="ECO:0000259" key="5">
    <source>
        <dbReference type="Pfam" id="PF08545"/>
    </source>
</evidence>
<dbReference type="PANTHER" id="PTHR34069">
    <property type="entry name" value="3-OXOACYL-[ACYL-CARRIER-PROTEIN] SYNTHASE 3"/>
    <property type="match status" value="1"/>
</dbReference>
<reference evidence="6 7" key="1">
    <citation type="submission" date="2016-10" db="EMBL/GenBank/DDBJ databases">
        <authorList>
            <person name="de Groot N.N."/>
        </authorList>
    </citation>
    <scope>NUCLEOTIDE SEQUENCE [LARGE SCALE GENOMIC DNA]</scope>
    <source>
        <strain evidence="6 7">CGMCC 4.5739</strain>
    </source>
</reference>
<dbReference type="GO" id="GO:0004315">
    <property type="term" value="F:3-oxoacyl-[acyl-carrier-protein] synthase activity"/>
    <property type="evidence" value="ECO:0007669"/>
    <property type="project" value="InterPro"/>
</dbReference>
<organism evidence="6 7">
    <name type="scientific">Streptomyces aidingensis</name>
    <dbReference type="NCBI Taxonomy" id="910347"/>
    <lineage>
        <taxon>Bacteria</taxon>
        <taxon>Bacillati</taxon>
        <taxon>Actinomycetota</taxon>
        <taxon>Actinomycetes</taxon>
        <taxon>Kitasatosporales</taxon>
        <taxon>Streptomycetaceae</taxon>
        <taxon>Streptomyces</taxon>
    </lineage>
</organism>
<evidence type="ECO:0000259" key="4">
    <source>
        <dbReference type="Pfam" id="PF08541"/>
    </source>
</evidence>
<evidence type="ECO:0000256" key="3">
    <source>
        <dbReference type="ARBA" id="ARBA00023315"/>
    </source>
</evidence>
<dbReference type="InterPro" id="IPR013747">
    <property type="entry name" value="ACP_syn_III_C"/>
</dbReference>
<dbReference type="RefSeq" id="WP_093840382.1">
    <property type="nucleotide sequence ID" value="NZ_FOLM01000012.1"/>
</dbReference>
<dbReference type="InterPro" id="IPR013751">
    <property type="entry name" value="ACP_syn_III_N"/>
</dbReference>